<dbReference type="Pfam" id="PF00481">
    <property type="entry name" value="PP2C"/>
    <property type="match status" value="1"/>
</dbReference>
<organism evidence="2 3">
    <name type="scientific">Lupinus albus</name>
    <name type="common">White lupine</name>
    <name type="synonym">Lupinus termis</name>
    <dbReference type="NCBI Taxonomy" id="3870"/>
    <lineage>
        <taxon>Eukaryota</taxon>
        <taxon>Viridiplantae</taxon>
        <taxon>Streptophyta</taxon>
        <taxon>Embryophyta</taxon>
        <taxon>Tracheophyta</taxon>
        <taxon>Spermatophyta</taxon>
        <taxon>Magnoliopsida</taxon>
        <taxon>eudicotyledons</taxon>
        <taxon>Gunneridae</taxon>
        <taxon>Pentapetalae</taxon>
        <taxon>rosids</taxon>
        <taxon>fabids</taxon>
        <taxon>Fabales</taxon>
        <taxon>Fabaceae</taxon>
        <taxon>Papilionoideae</taxon>
        <taxon>50 kb inversion clade</taxon>
        <taxon>genistoids sensu lato</taxon>
        <taxon>core genistoids</taxon>
        <taxon>Genisteae</taxon>
        <taxon>Lupinus</taxon>
    </lineage>
</organism>
<accession>A0A6A4RC69</accession>
<feature type="domain" description="PPM-type phosphatase" evidence="1">
    <location>
        <begin position="49"/>
        <end position="397"/>
    </location>
</feature>
<dbReference type="InterPro" id="IPR015655">
    <property type="entry name" value="PP2C"/>
</dbReference>
<evidence type="ECO:0000313" key="3">
    <source>
        <dbReference type="Proteomes" id="UP000447434"/>
    </source>
</evidence>
<dbReference type="Proteomes" id="UP000447434">
    <property type="component" value="Chromosome 1"/>
</dbReference>
<dbReference type="PROSITE" id="PS51746">
    <property type="entry name" value="PPM_2"/>
    <property type="match status" value="1"/>
</dbReference>
<dbReference type="OrthoDB" id="10264738at2759"/>
<dbReference type="InterPro" id="IPR036457">
    <property type="entry name" value="PPM-type-like_dom_sf"/>
</dbReference>
<proteinExistence type="predicted"/>
<name>A0A6A4RC69_LUPAL</name>
<dbReference type="SMART" id="SM00332">
    <property type="entry name" value="PP2Cc"/>
    <property type="match status" value="1"/>
</dbReference>
<sequence>MGGCCSHGATVRGKVESEVDGEEYEHDHSTHVRYEHDGSRVILKGSSMFVSLDCQQGKKGVNQDALTVWEDFTGEKDMIFCGVFDGHGPLGHKVSQFIRDKLPLKLSESIKMAQQNACRFYDAKESASGSYDDIYEGNNQGMSLAAWEACFLKSFDEIDEKLAQEINTDSYCSGSTAVTVIKQGDQLIVGNLGDSRAVLCTRGDINQLIPVQLTVDLKPDIPSEASRIITCEGRVFASKEEPDVYRIWMPDDDCPGLAMSRGFGDFCIKDYGLISTPDVFYRKLTKQDEFVILATDGVSNRVLLFEHRVLNIVFDTLHICLHLSLFAFFLYTFQKQEIDIHLFVWDVLTNSEVINIVASAPRKSIAAKMLVNHAVGAWRYKYPGFMVDDCAAICLFLNDQPVLSQSKSNRSISHEIHRNRSKNLFRQFKSTRNEETERVDGKVGLELDEEWKALGGFVRSNSISKLPWFAKNLSERQALKYYKGG</sequence>
<dbReference type="InterPro" id="IPR001932">
    <property type="entry name" value="PPM-type_phosphatase-like_dom"/>
</dbReference>
<dbReference type="SUPFAM" id="SSF81606">
    <property type="entry name" value="PP2C-like"/>
    <property type="match status" value="2"/>
</dbReference>
<comment type="caution">
    <text evidence="2">The sequence shown here is derived from an EMBL/GenBank/DDBJ whole genome shotgun (WGS) entry which is preliminary data.</text>
</comment>
<dbReference type="GO" id="GO:0004722">
    <property type="term" value="F:protein serine/threonine phosphatase activity"/>
    <property type="evidence" value="ECO:0007669"/>
    <property type="project" value="InterPro"/>
</dbReference>
<evidence type="ECO:0000313" key="2">
    <source>
        <dbReference type="EMBL" id="KAE9622266.1"/>
    </source>
</evidence>
<dbReference type="Gene3D" id="3.60.40.10">
    <property type="entry name" value="PPM-type phosphatase domain"/>
    <property type="match status" value="1"/>
</dbReference>
<reference evidence="3" key="1">
    <citation type="journal article" date="2020" name="Nat. Commun.">
        <title>Genome sequence of the cluster root forming white lupin.</title>
        <authorList>
            <person name="Hufnagel B."/>
            <person name="Marques A."/>
            <person name="Soriano A."/>
            <person name="Marques L."/>
            <person name="Divol F."/>
            <person name="Doumas P."/>
            <person name="Sallet E."/>
            <person name="Mancinotti D."/>
            <person name="Carrere S."/>
            <person name="Marande W."/>
            <person name="Arribat S."/>
            <person name="Keller J."/>
            <person name="Huneau C."/>
            <person name="Blein T."/>
            <person name="Aime D."/>
            <person name="Laguerre M."/>
            <person name="Taylor J."/>
            <person name="Schubert V."/>
            <person name="Nelson M."/>
            <person name="Geu-Flores F."/>
            <person name="Crespi M."/>
            <person name="Gallardo-Guerrero K."/>
            <person name="Delaux P.-M."/>
            <person name="Salse J."/>
            <person name="Berges H."/>
            <person name="Guyot R."/>
            <person name="Gouzy J."/>
            <person name="Peret B."/>
        </authorList>
    </citation>
    <scope>NUCLEOTIDE SEQUENCE [LARGE SCALE GENOMIC DNA]</scope>
    <source>
        <strain evidence="3">cv. Amiga</strain>
    </source>
</reference>
<dbReference type="PANTHER" id="PTHR47992">
    <property type="entry name" value="PROTEIN PHOSPHATASE"/>
    <property type="match status" value="1"/>
</dbReference>
<dbReference type="CDD" id="cd00143">
    <property type="entry name" value="PP2Cc"/>
    <property type="match status" value="1"/>
</dbReference>
<dbReference type="EMBL" id="WOCE01000001">
    <property type="protein sequence ID" value="KAE9622266.1"/>
    <property type="molecule type" value="Genomic_DNA"/>
</dbReference>
<dbReference type="AlphaFoldDB" id="A0A6A4RC69"/>
<evidence type="ECO:0000259" key="1">
    <source>
        <dbReference type="PROSITE" id="PS51746"/>
    </source>
</evidence>
<keyword evidence="3" id="KW-1185">Reference proteome</keyword>
<gene>
    <name evidence="2" type="ORF">Lalb_Chr01g0023421</name>
</gene>
<protein>
    <recommendedName>
        <fullName evidence="1">PPM-type phosphatase domain-containing protein</fullName>
    </recommendedName>
</protein>